<dbReference type="EMBL" id="CAJVQC010157494">
    <property type="protein sequence ID" value="CAG8847761.1"/>
    <property type="molecule type" value="Genomic_DNA"/>
</dbReference>
<accession>A0ACA9SUH8</accession>
<organism evidence="1 2">
    <name type="scientific">Racocetra persica</name>
    <dbReference type="NCBI Taxonomy" id="160502"/>
    <lineage>
        <taxon>Eukaryota</taxon>
        <taxon>Fungi</taxon>
        <taxon>Fungi incertae sedis</taxon>
        <taxon>Mucoromycota</taxon>
        <taxon>Glomeromycotina</taxon>
        <taxon>Glomeromycetes</taxon>
        <taxon>Diversisporales</taxon>
        <taxon>Gigasporaceae</taxon>
        <taxon>Racocetra</taxon>
    </lineage>
</organism>
<feature type="non-terminal residue" evidence="1">
    <location>
        <position position="1"/>
    </location>
</feature>
<comment type="caution">
    <text evidence="1">The sequence shown here is derived from an EMBL/GenBank/DDBJ whole genome shotgun (WGS) entry which is preliminary data.</text>
</comment>
<evidence type="ECO:0000313" key="2">
    <source>
        <dbReference type="Proteomes" id="UP000789920"/>
    </source>
</evidence>
<feature type="non-terminal residue" evidence="1">
    <location>
        <position position="40"/>
    </location>
</feature>
<dbReference type="Proteomes" id="UP000789920">
    <property type="component" value="Unassembled WGS sequence"/>
</dbReference>
<name>A0ACA9SUH8_9GLOM</name>
<sequence length="40" mass="4793">KIKISFLLKKKKRSIIQHNPERFEEIDRISTSIPVKINED</sequence>
<keyword evidence="2" id="KW-1185">Reference proteome</keyword>
<proteinExistence type="predicted"/>
<gene>
    <name evidence="1" type="ORF">RPERSI_LOCUS34793</name>
</gene>
<evidence type="ECO:0000313" key="1">
    <source>
        <dbReference type="EMBL" id="CAG8847761.1"/>
    </source>
</evidence>
<reference evidence="1" key="1">
    <citation type="submission" date="2021-06" db="EMBL/GenBank/DDBJ databases">
        <authorList>
            <person name="Kallberg Y."/>
            <person name="Tangrot J."/>
            <person name="Rosling A."/>
        </authorList>
    </citation>
    <scope>NUCLEOTIDE SEQUENCE</scope>
    <source>
        <strain evidence="1">MA461A</strain>
    </source>
</reference>
<protein>
    <submittedName>
        <fullName evidence="1">31492_t:CDS:1</fullName>
    </submittedName>
</protein>